<evidence type="ECO:0000256" key="3">
    <source>
        <dbReference type="SAM" id="Coils"/>
    </source>
</evidence>
<evidence type="ECO:0000256" key="1">
    <source>
        <dbReference type="ARBA" id="ARBA00022741"/>
    </source>
</evidence>
<evidence type="ECO:0000259" key="4">
    <source>
        <dbReference type="PROSITE" id="PS50011"/>
    </source>
</evidence>
<dbReference type="PANTHER" id="PTHR44329:SF298">
    <property type="entry name" value="MIXED LINEAGE KINASE DOMAIN-LIKE PROTEIN"/>
    <property type="match status" value="1"/>
</dbReference>
<dbReference type="Proteomes" id="UP001470230">
    <property type="component" value="Unassembled WGS sequence"/>
</dbReference>
<keyword evidence="1" id="KW-0547">Nucleotide-binding</keyword>
<dbReference type="EMBL" id="JAPFFF010000019">
    <property type="protein sequence ID" value="KAK8858250.1"/>
    <property type="molecule type" value="Genomic_DNA"/>
</dbReference>
<dbReference type="PANTHER" id="PTHR44329">
    <property type="entry name" value="SERINE/THREONINE-PROTEIN KINASE TNNI3K-RELATED"/>
    <property type="match status" value="1"/>
</dbReference>
<keyword evidence="2" id="KW-0067">ATP-binding</keyword>
<comment type="caution">
    <text evidence="5">The sequence shown here is derived from an EMBL/GenBank/DDBJ whole genome shotgun (WGS) entry which is preliminary data.</text>
</comment>
<evidence type="ECO:0000256" key="2">
    <source>
        <dbReference type="ARBA" id="ARBA00022840"/>
    </source>
</evidence>
<name>A0ABR2I887_9EUKA</name>
<feature type="coiled-coil region" evidence="3">
    <location>
        <begin position="319"/>
        <end position="374"/>
    </location>
</feature>
<feature type="domain" description="Protein kinase" evidence="4">
    <location>
        <begin position="20"/>
        <end position="287"/>
    </location>
</feature>
<gene>
    <name evidence="5" type="ORF">M9Y10_013351</name>
</gene>
<dbReference type="PRINTS" id="PR00109">
    <property type="entry name" value="TYRKINASE"/>
</dbReference>
<dbReference type="InterPro" id="IPR000719">
    <property type="entry name" value="Prot_kinase_dom"/>
</dbReference>
<accession>A0ABR2I887</accession>
<evidence type="ECO:0000313" key="5">
    <source>
        <dbReference type="EMBL" id="KAK8858250.1"/>
    </source>
</evidence>
<evidence type="ECO:0000313" key="6">
    <source>
        <dbReference type="Proteomes" id="UP001470230"/>
    </source>
</evidence>
<dbReference type="InterPro" id="IPR011009">
    <property type="entry name" value="Kinase-like_dom_sf"/>
</dbReference>
<keyword evidence="6" id="KW-1185">Reference proteome</keyword>
<dbReference type="InterPro" id="IPR051681">
    <property type="entry name" value="Ser/Thr_Kinases-Pseudokinases"/>
</dbReference>
<organism evidence="5 6">
    <name type="scientific">Tritrichomonas musculus</name>
    <dbReference type="NCBI Taxonomy" id="1915356"/>
    <lineage>
        <taxon>Eukaryota</taxon>
        <taxon>Metamonada</taxon>
        <taxon>Parabasalia</taxon>
        <taxon>Tritrichomonadida</taxon>
        <taxon>Tritrichomonadidae</taxon>
        <taxon>Tritrichomonas</taxon>
    </lineage>
</organism>
<dbReference type="SUPFAM" id="SSF56112">
    <property type="entry name" value="Protein kinase-like (PK-like)"/>
    <property type="match status" value="1"/>
</dbReference>
<protein>
    <recommendedName>
        <fullName evidence="4">Protein kinase domain-containing protein</fullName>
    </recommendedName>
</protein>
<reference evidence="5 6" key="1">
    <citation type="submission" date="2024-04" db="EMBL/GenBank/DDBJ databases">
        <title>Tritrichomonas musculus Genome.</title>
        <authorList>
            <person name="Alves-Ferreira E."/>
            <person name="Grigg M."/>
            <person name="Lorenzi H."/>
            <person name="Galac M."/>
        </authorList>
    </citation>
    <scope>NUCLEOTIDE SEQUENCE [LARGE SCALE GENOMIC DNA]</scope>
    <source>
        <strain evidence="5 6">EAF2021</strain>
    </source>
</reference>
<dbReference type="Pfam" id="PF00069">
    <property type="entry name" value="Pkinase"/>
    <property type="match status" value="1"/>
</dbReference>
<dbReference type="Gene3D" id="1.10.510.10">
    <property type="entry name" value="Transferase(Phosphotransferase) domain 1"/>
    <property type="match status" value="1"/>
</dbReference>
<dbReference type="PROSITE" id="PS50011">
    <property type="entry name" value="PROTEIN_KINASE_DOM"/>
    <property type="match status" value="1"/>
</dbReference>
<sequence>MSSPVPYLDFQQFKIEELIKKYDFFSTNKLFAEVYKVQQKENGHFYIANVSRPEDKDDDEQSPMRMTKIIYNIDYPSVLEIIGYSKAKFENELRTVVITEYYPNGNLSDMINSEKSGNPFPGWNMTKKLISIYGIASGILYMHMRNYIHRDLKPSKIVMDESLFPKIRGFNVLISCDDEAMEKHFKGTPEYMAPEILRREQSTKAMDVYSFAMIVYELITLKKPFEDIHNTNIIKILQRVQQGNMPEIDDSVPESFKKLIQQCWAQEPDERPTFNQIVHSLRTDPGFIIDGVNKDEYLDYIKYLDHYSIIKAKRRSSLSVSTEEEVQQLRDQLASKTDENNQLREEIEKLKRSLLEEKEKYNDAMQQLENLQKQ</sequence>
<keyword evidence="3" id="KW-0175">Coiled coil</keyword>
<proteinExistence type="predicted"/>
<dbReference type="InterPro" id="IPR001245">
    <property type="entry name" value="Ser-Thr/Tyr_kinase_cat_dom"/>
</dbReference>